<gene>
    <name evidence="2" type="ORF">CHI95_13225</name>
</gene>
<accession>A0A264VRR1</accession>
<sequence>MSDGIIISLIVWGIGALFFCTSIIWHYKRNPNDKLPVWATILIIIFWFAALIMALLLLLALWIDNKYFTNEDDNNEYR</sequence>
<reference evidence="2 3" key="1">
    <citation type="submission" date="2017-07" db="EMBL/GenBank/DDBJ databases">
        <title>blaIMP-27 on transferable plasmids in Proteus mirabilis and Providencia rettgeri.</title>
        <authorList>
            <person name="Potter R."/>
        </authorList>
    </citation>
    <scope>NUCLEOTIDE SEQUENCE [LARGE SCALE GENOMIC DNA]</scope>
    <source>
        <strain evidence="2 3">PR1</strain>
    </source>
</reference>
<dbReference type="AlphaFoldDB" id="A0A264VRR1"/>
<proteinExistence type="predicted"/>
<dbReference type="EMBL" id="NOWC01000015">
    <property type="protein sequence ID" value="OZS74050.1"/>
    <property type="molecule type" value="Genomic_DNA"/>
</dbReference>
<name>A0A264VRR1_PRORE</name>
<comment type="caution">
    <text evidence="2">The sequence shown here is derived from an EMBL/GenBank/DDBJ whole genome shotgun (WGS) entry which is preliminary data.</text>
</comment>
<organism evidence="2 3">
    <name type="scientific">Providencia rettgeri</name>
    <dbReference type="NCBI Taxonomy" id="587"/>
    <lineage>
        <taxon>Bacteria</taxon>
        <taxon>Pseudomonadati</taxon>
        <taxon>Pseudomonadota</taxon>
        <taxon>Gammaproteobacteria</taxon>
        <taxon>Enterobacterales</taxon>
        <taxon>Morganellaceae</taxon>
        <taxon>Providencia</taxon>
    </lineage>
</organism>
<keyword evidence="1" id="KW-0472">Membrane</keyword>
<evidence type="ECO:0000256" key="1">
    <source>
        <dbReference type="SAM" id="Phobius"/>
    </source>
</evidence>
<feature type="transmembrane region" description="Helical" evidence="1">
    <location>
        <begin position="6"/>
        <end position="25"/>
    </location>
</feature>
<protein>
    <submittedName>
        <fullName evidence="2">Uncharacterized protein</fullName>
    </submittedName>
</protein>
<dbReference type="Proteomes" id="UP000216001">
    <property type="component" value="Unassembled WGS sequence"/>
</dbReference>
<keyword evidence="1" id="KW-1133">Transmembrane helix</keyword>
<feature type="transmembrane region" description="Helical" evidence="1">
    <location>
        <begin position="37"/>
        <end position="63"/>
    </location>
</feature>
<keyword evidence="1" id="KW-0812">Transmembrane</keyword>
<evidence type="ECO:0000313" key="2">
    <source>
        <dbReference type="EMBL" id="OZS74050.1"/>
    </source>
</evidence>
<evidence type="ECO:0000313" key="3">
    <source>
        <dbReference type="Proteomes" id="UP000216001"/>
    </source>
</evidence>
<dbReference type="RefSeq" id="WP_094961857.1">
    <property type="nucleotide sequence ID" value="NZ_JAHCUX010000015.1"/>
</dbReference>